<evidence type="ECO:0000313" key="2">
    <source>
        <dbReference type="Proteomes" id="UP000253094"/>
    </source>
</evidence>
<dbReference type="RefSeq" id="WP_114032110.1">
    <property type="nucleotide sequence ID" value="NZ_QOIL01000019.1"/>
</dbReference>
<keyword evidence="2" id="KW-1185">Reference proteome</keyword>
<gene>
    <name evidence="1" type="ORF">DQ384_29325</name>
</gene>
<evidence type="ECO:0000313" key="1">
    <source>
        <dbReference type="EMBL" id="RCG26538.1"/>
    </source>
</evidence>
<organism evidence="1 2">
    <name type="scientific">Sphaerisporangium album</name>
    <dbReference type="NCBI Taxonomy" id="509200"/>
    <lineage>
        <taxon>Bacteria</taxon>
        <taxon>Bacillati</taxon>
        <taxon>Actinomycetota</taxon>
        <taxon>Actinomycetes</taxon>
        <taxon>Streptosporangiales</taxon>
        <taxon>Streptosporangiaceae</taxon>
        <taxon>Sphaerisporangium</taxon>
    </lineage>
</organism>
<dbReference type="AlphaFoldDB" id="A0A367F844"/>
<dbReference type="EMBL" id="QOIL01000019">
    <property type="protein sequence ID" value="RCG26538.1"/>
    <property type="molecule type" value="Genomic_DNA"/>
</dbReference>
<reference evidence="1 2" key="1">
    <citation type="submission" date="2018-06" db="EMBL/GenBank/DDBJ databases">
        <title>Sphaerisporangium craniellae sp. nov., isolated from a marine sponge in the South China Sea.</title>
        <authorList>
            <person name="Li L."/>
        </authorList>
    </citation>
    <scope>NUCLEOTIDE SEQUENCE [LARGE SCALE GENOMIC DNA]</scope>
    <source>
        <strain evidence="1 2">CCTCC AA 208026</strain>
    </source>
</reference>
<protein>
    <submittedName>
        <fullName evidence="1">Uncharacterized protein</fullName>
    </submittedName>
</protein>
<dbReference type="Proteomes" id="UP000253094">
    <property type="component" value="Unassembled WGS sequence"/>
</dbReference>
<comment type="caution">
    <text evidence="1">The sequence shown here is derived from an EMBL/GenBank/DDBJ whole genome shotgun (WGS) entry which is preliminary data.</text>
</comment>
<accession>A0A367F844</accession>
<sequence length="70" mass="8117">MIEDDDMTRAVEARRREDAEYVTRLDDAVQHRDETAIEHLVREAVARVVGRAADVGFDVVRDIWNWLVGH</sequence>
<name>A0A367F844_9ACTN</name>
<proteinExistence type="predicted"/>